<organism evidence="2">
    <name type="scientific">Anopheles funestus</name>
    <name type="common">African malaria mosquito</name>
    <dbReference type="NCBI Taxonomy" id="62324"/>
    <lineage>
        <taxon>Eukaryota</taxon>
        <taxon>Metazoa</taxon>
        <taxon>Ecdysozoa</taxon>
        <taxon>Arthropoda</taxon>
        <taxon>Hexapoda</taxon>
        <taxon>Insecta</taxon>
        <taxon>Pterygota</taxon>
        <taxon>Neoptera</taxon>
        <taxon>Endopterygota</taxon>
        <taxon>Diptera</taxon>
        <taxon>Nematocera</taxon>
        <taxon>Culicoidea</taxon>
        <taxon>Culicidae</taxon>
        <taxon>Anophelinae</taxon>
        <taxon>Anopheles</taxon>
    </lineage>
</organism>
<feature type="region of interest" description="Disordered" evidence="1">
    <location>
        <begin position="347"/>
        <end position="433"/>
    </location>
</feature>
<proteinExistence type="predicted"/>
<dbReference type="VEuPathDB" id="VectorBase:AFUN2_000697"/>
<dbReference type="AlphaFoldDB" id="A0A182R5J2"/>
<evidence type="ECO:0000313" key="2">
    <source>
        <dbReference type="EnsemblMetazoa" id="AFUN001435-PA"/>
    </source>
</evidence>
<dbReference type="EnsemblMetazoa" id="AFUN001435-RA">
    <property type="protein sequence ID" value="AFUN001435-PA"/>
    <property type="gene ID" value="AFUN001435"/>
</dbReference>
<sequence>MAENDHALWLQGCNDICELSRILLTYVRVLREDNRYGEAADWLALVGRNMEEFIHGDNRFRSAPRQYRHRRVYRSSPVRDSPLQYRPRWTAPSAYLEPYPLDNPGDGHAPDCPFATTSVLNGDNVGPPVVSQQPTQSYPVTTVITPSFVRSWYGLQPSAGTTASSQVFSQTYPVPPPLPPPGRPWNDVQQRTDPPQVYTHNIPVGPPPPSARPWNGAQQRMEPPQVYNQTFPGIPPPPLPRPWNNTIPGPSNTVPEPVFPRLPILTPLVPSQRTIPPTTGPPCPMQQNVAPATAPRAQTEQRVAPVTAPFAQTEQRVAPATAPRAQTEHRAATAIVPCVQMEYRVAPETAPRGQSEQRMAPATAPRDQTEHRMAPATAPRDQTEQRMAPATAPRDQTEQRMAPATAPRDQTEQRMAPGTAIKKRTKTRRRHHSNAYMLGNARDTQIIIPCASPYVGILLEEYTAPAAGATDEPSSTNAPTSMDASMATDEPADDEQGESSSNVREHVTTPTIEDHNSADECSDHSIHELD</sequence>
<feature type="region of interest" description="Disordered" evidence="1">
    <location>
        <begin position="467"/>
        <end position="530"/>
    </location>
</feature>
<reference evidence="2" key="1">
    <citation type="submission" date="2020-05" db="UniProtKB">
        <authorList>
            <consortium name="EnsemblMetazoa"/>
        </authorList>
    </citation>
    <scope>IDENTIFICATION</scope>
    <source>
        <strain evidence="2">FUMOZ</strain>
    </source>
</reference>
<protein>
    <submittedName>
        <fullName evidence="2">Uncharacterized protein</fullName>
    </submittedName>
</protein>
<feature type="compositionally biased region" description="Basic and acidic residues" evidence="1">
    <location>
        <begin position="503"/>
        <end position="530"/>
    </location>
</feature>
<dbReference type="VEuPathDB" id="VectorBase:AFUN001435"/>
<accession>A0A182R5J2</accession>
<dbReference type="STRING" id="62324.A0A182R5J2"/>
<feature type="compositionally biased region" description="Basic residues" evidence="1">
    <location>
        <begin position="421"/>
        <end position="433"/>
    </location>
</feature>
<evidence type="ECO:0000256" key="1">
    <source>
        <dbReference type="SAM" id="MobiDB-lite"/>
    </source>
</evidence>
<feature type="compositionally biased region" description="Polar residues" evidence="1">
    <location>
        <begin position="472"/>
        <end position="483"/>
    </location>
</feature>
<name>A0A182R5J2_ANOFN</name>